<proteinExistence type="predicted"/>
<dbReference type="SUPFAM" id="SSF53098">
    <property type="entry name" value="Ribonuclease H-like"/>
    <property type="match status" value="1"/>
</dbReference>
<dbReference type="InterPro" id="IPR001357">
    <property type="entry name" value="BRCT_dom"/>
</dbReference>
<sequence length="409" mass="46436">MGLLVAIILIYAAYKLLGGLAKFVIPAIAIIYAITLAVKYWWLIAVVAIGTAVWYGYDKKMSNKPNVSKPEVHKTQDANFEEVHQPDVNSSSQEPTEDQVITDNNLSKIEVPKSNNTETENTVSIPVRERVVPTVHKLRRKLTDFVVFDIETTGLNRYENELTQVSAVKYRNDKLVEKFNTYVNPHQMLDKNITFLTGITNEMVTNAPETETVIQQFTDFIEDLPLVGHNIYRFDIPFLIAKGFSVQDIYALDTYPLSNNKLPKLKNHKLPTLKEYYGIVNRSHNSLNDCETNAIVYQNLRDDRLDQVEPDYSKFEKTLVGLRFSITGQFIEKGRDEIAEEIIEHGGKYTKTVTKLTNYLIDGTQIATNLVDGKHSSSELKAMTSDVTKIISLDDFEKMALNKSKQETA</sequence>
<evidence type="ECO:0000259" key="2">
    <source>
        <dbReference type="PROSITE" id="PS50172"/>
    </source>
</evidence>
<dbReference type="EMBL" id="CP104778">
    <property type="protein sequence ID" value="WPC20894.1"/>
    <property type="molecule type" value="Genomic_DNA"/>
</dbReference>
<dbReference type="PANTHER" id="PTHR30231:SF41">
    <property type="entry name" value="DNA POLYMERASE III SUBUNIT EPSILON"/>
    <property type="match status" value="1"/>
</dbReference>
<feature type="domain" description="BRCT" evidence="2">
    <location>
        <begin position="314"/>
        <end position="361"/>
    </location>
</feature>
<dbReference type="Gene3D" id="3.30.420.10">
    <property type="entry name" value="Ribonuclease H-like superfamily/Ribonuclease H"/>
    <property type="match status" value="1"/>
</dbReference>
<dbReference type="RefSeq" id="WP_323708981.1">
    <property type="nucleotide sequence ID" value="NZ_CP104778.1"/>
</dbReference>
<reference evidence="4" key="1">
    <citation type="submission" date="2024-06" db="EMBL/GenBank/DDBJ databases">
        <authorList>
            <person name="Chang H.C."/>
            <person name="Mun S.Y."/>
        </authorList>
    </citation>
    <scope>NUCLEOTIDE SEQUENCE [LARGE SCALE GENOMIC DNA]</scope>
    <source>
        <strain evidence="4">KT1</strain>
    </source>
</reference>
<dbReference type="SUPFAM" id="SSF52113">
    <property type="entry name" value="BRCT domain"/>
    <property type="match status" value="1"/>
</dbReference>
<dbReference type="InterPro" id="IPR036420">
    <property type="entry name" value="BRCT_dom_sf"/>
</dbReference>
<dbReference type="PANTHER" id="PTHR30231">
    <property type="entry name" value="DNA POLYMERASE III SUBUNIT EPSILON"/>
    <property type="match status" value="1"/>
</dbReference>
<dbReference type="CDD" id="cd06127">
    <property type="entry name" value="DEDDh"/>
    <property type="match status" value="1"/>
</dbReference>
<dbReference type="SMART" id="SM00479">
    <property type="entry name" value="EXOIII"/>
    <property type="match status" value="1"/>
</dbReference>
<keyword evidence="1" id="KW-0472">Membrane</keyword>
<protein>
    <submittedName>
        <fullName evidence="3">Exonuclease domain-containing protein</fullName>
    </submittedName>
</protein>
<dbReference type="Pfam" id="PF00533">
    <property type="entry name" value="BRCT"/>
    <property type="match status" value="1"/>
</dbReference>
<keyword evidence="1" id="KW-0812">Transmembrane</keyword>
<keyword evidence="3" id="KW-0378">Hydrolase</keyword>
<dbReference type="Gene3D" id="3.40.50.10190">
    <property type="entry name" value="BRCT domain"/>
    <property type="match status" value="1"/>
</dbReference>
<keyword evidence="4" id="KW-1185">Reference proteome</keyword>
<dbReference type="InterPro" id="IPR036397">
    <property type="entry name" value="RNaseH_sf"/>
</dbReference>
<feature type="transmembrane region" description="Helical" evidence="1">
    <location>
        <begin position="12"/>
        <end position="34"/>
    </location>
</feature>
<accession>A0ABZ0Q2L8</accession>
<dbReference type="PROSITE" id="PS50172">
    <property type="entry name" value="BRCT"/>
    <property type="match status" value="1"/>
</dbReference>
<keyword evidence="3" id="KW-0269">Exonuclease</keyword>
<feature type="transmembrane region" description="Helical" evidence="1">
    <location>
        <begin position="40"/>
        <end position="57"/>
    </location>
</feature>
<evidence type="ECO:0000313" key="3">
    <source>
        <dbReference type="EMBL" id="WPC20894.1"/>
    </source>
</evidence>
<evidence type="ECO:0000313" key="4">
    <source>
        <dbReference type="Proteomes" id="UP001302696"/>
    </source>
</evidence>
<gene>
    <name evidence="3" type="ORF">N6G96_06180</name>
</gene>
<organism evidence="3 4">
    <name type="scientific">Pediococcus inopinatus</name>
    <dbReference type="NCBI Taxonomy" id="114090"/>
    <lineage>
        <taxon>Bacteria</taxon>
        <taxon>Bacillati</taxon>
        <taxon>Bacillota</taxon>
        <taxon>Bacilli</taxon>
        <taxon>Lactobacillales</taxon>
        <taxon>Lactobacillaceae</taxon>
        <taxon>Pediococcus</taxon>
    </lineage>
</organism>
<dbReference type="InterPro" id="IPR012337">
    <property type="entry name" value="RNaseH-like_sf"/>
</dbReference>
<dbReference type="GO" id="GO:0004527">
    <property type="term" value="F:exonuclease activity"/>
    <property type="evidence" value="ECO:0007669"/>
    <property type="project" value="UniProtKB-KW"/>
</dbReference>
<keyword evidence="3" id="KW-0540">Nuclease</keyword>
<evidence type="ECO:0000256" key="1">
    <source>
        <dbReference type="SAM" id="Phobius"/>
    </source>
</evidence>
<dbReference type="CDD" id="cd17748">
    <property type="entry name" value="BRCT_DNA_ligase_like"/>
    <property type="match status" value="1"/>
</dbReference>
<keyword evidence="1" id="KW-1133">Transmembrane helix</keyword>
<name>A0ABZ0Q2L8_9LACO</name>
<dbReference type="Proteomes" id="UP001302696">
    <property type="component" value="Chromosome"/>
</dbReference>
<dbReference type="InterPro" id="IPR013520">
    <property type="entry name" value="Ribonucl_H"/>
</dbReference>
<dbReference type="Pfam" id="PF00929">
    <property type="entry name" value="RNase_T"/>
    <property type="match status" value="1"/>
</dbReference>